<accession>A0AAJ4MNJ6</accession>
<dbReference type="InterPro" id="IPR007438">
    <property type="entry name" value="DUF488"/>
</dbReference>
<dbReference type="PANTHER" id="PTHR39337">
    <property type="entry name" value="BLR5642 PROTEIN"/>
    <property type="match status" value="1"/>
</dbReference>
<reference evidence="1 2" key="1">
    <citation type="submission" date="2021-03" db="EMBL/GenBank/DDBJ databases">
        <title>Draft genome sequence of Janthinobacterium sp. strain PLB02 isolated from infected primmorphs (Lubomirskia baicalensis).</title>
        <authorList>
            <person name="Chernogor L.I."/>
            <person name="Belikov S.I."/>
            <person name="Petrushin I.S."/>
        </authorList>
    </citation>
    <scope>NUCLEOTIDE SEQUENCE [LARGE SCALE GENOMIC DNA]</scope>
    <source>
        <strain evidence="1 2">PLB02</strain>
    </source>
</reference>
<dbReference type="Proteomes" id="UP000662821">
    <property type="component" value="Chromosome"/>
</dbReference>
<dbReference type="InterPro" id="IPR014519">
    <property type="entry name" value="UCP024492"/>
</dbReference>
<organism evidence="1 2">
    <name type="scientific">Janthinobacterium lividum</name>
    <dbReference type="NCBI Taxonomy" id="29581"/>
    <lineage>
        <taxon>Bacteria</taxon>
        <taxon>Pseudomonadati</taxon>
        <taxon>Pseudomonadota</taxon>
        <taxon>Betaproteobacteria</taxon>
        <taxon>Burkholderiales</taxon>
        <taxon>Oxalobacteraceae</taxon>
        <taxon>Janthinobacterium</taxon>
    </lineage>
</organism>
<protein>
    <submittedName>
        <fullName evidence="1">DUF488 domain-containing protein</fullName>
    </submittedName>
</protein>
<dbReference type="EMBL" id="CP071520">
    <property type="protein sequence ID" value="QSX94185.1"/>
    <property type="molecule type" value="Genomic_DNA"/>
</dbReference>
<evidence type="ECO:0000313" key="2">
    <source>
        <dbReference type="Proteomes" id="UP000662821"/>
    </source>
</evidence>
<sequence length="160" mass="18030">MSIFTIGYEGLNIDNFLALLRSGCVEMVVDIRELPLSRKRGFSKNGLRDMLNANGFAYRHMSELGCPKPIRDQYRQDGDWQRYKKDFKRYLSLKNDVIADLSEMAGSSNCALLCFEANYRMCHRSMVADAVHLAYGIEVAHLQAGTVKTATTANRPEALA</sequence>
<dbReference type="Pfam" id="PF04343">
    <property type="entry name" value="DUF488"/>
    <property type="match status" value="1"/>
</dbReference>
<dbReference type="RefSeq" id="WP_151095255.1">
    <property type="nucleotide sequence ID" value="NZ_CP071520.1"/>
</dbReference>
<dbReference type="PANTHER" id="PTHR39337:SF1">
    <property type="entry name" value="BLR5642 PROTEIN"/>
    <property type="match status" value="1"/>
</dbReference>
<evidence type="ECO:0000313" key="1">
    <source>
        <dbReference type="EMBL" id="QSX94185.1"/>
    </source>
</evidence>
<gene>
    <name evidence="1" type="ORF">J3P46_15625</name>
</gene>
<dbReference type="PIRSF" id="PIRSF024492">
    <property type="entry name" value="UCP024492"/>
    <property type="match status" value="1"/>
</dbReference>
<name>A0AAJ4MNJ6_9BURK</name>
<dbReference type="AlphaFoldDB" id="A0AAJ4MNJ6"/>
<proteinExistence type="predicted"/>